<evidence type="ECO:0000256" key="1">
    <source>
        <dbReference type="ARBA" id="ARBA00009797"/>
    </source>
</evidence>
<dbReference type="PANTHER" id="PTHR14464:SF4">
    <property type="entry name" value="EXONUCLEASE V"/>
    <property type="match status" value="1"/>
</dbReference>
<dbReference type="GO" id="GO:0045145">
    <property type="term" value="F:single-stranded DNA 5'-3' DNA exonuclease activity"/>
    <property type="evidence" value="ECO:0007669"/>
    <property type="project" value="InterPro"/>
</dbReference>
<dbReference type="PANTHER" id="PTHR14464">
    <property type="entry name" value="EXONUCLEASE V"/>
    <property type="match status" value="1"/>
</dbReference>
<evidence type="ECO:0000256" key="2">
    <source>
        <dbReference type="SAM" id="MobiDB-lite"/>
    </source>
</evidence>
<comment type="similarity">
    <text evidence="1">Belongs to the EXO5 family.</text>
</comment>
<gene>
    <name evidence="3" type="ORF">HK097_004436</name>
</gene>
<sequence length="116" mass="13125">MSQPHPIEILPDEEWLLLTLALSQAEQVFSSPPPPPPPPPLPHTRPLSSKYRKGYLSVSDFTSLLWCEQYVKYETTLISHTKRETQAMTVGKEIHKALELELGASVEVDMRSREDG</sequence>
<evidence type="ECO:0000313" key="4">
    <source>
        <dbReference type="Proteomes" id="UP001212841"/>
    </source>
</evidence>
<comment type="caution">
    <text evidence="3">The sequence shown here is derived from an EMBL/GenBank/DDBJ whole genome shotgun (WGS) entry which is preliminary data.</text>
</comment>
<accession>A0AAD5S1A8</accession>
<organism evidence="3 4">
    <name type="scientific">Rhizophlyctis rosea</name>
    <dbReference type="NCBI Taxonomy" id="64517"/>
    <lineage>
        <taxon>Eukaryota</taxon>
        <taxon>Fungi</taxon>
        <taxon>Fungi incertae sedis</taxon>
        <taxon>Chytridiomycota</taxon>
        <taxon>Chytridiomycota incertae sedis</taxon>
        <taxon>Chytridiomycetes</taxon>
        <taxon>Rhizophlyctidales</taxon>
        <taxon>Rhizophlyctidaceae</taxon>
        <taxon>Rhizophlyctis</taxon>
    </lineage>
</organism>
<evidence type="ECO:0000313" key="3">
    <source>
        <dbReference type="EMBL" id="KAJ3034678.1"/>
    </source>
</evidence>
<name>A0AAD5S1A8_9FUNG</name>
<proteinExistence type="inferred from homology"/>
<dbReference type="GO" id="GO:0036297">
    <property type="term" value="P:interstrand cross-link repair"/>
    <property type="evidence" value="ECO:0007669"/>
    <property type="project" value="TreeGrafter"/>
</dbReference>
<dbReference type="AlphaFoldDB" id="A0AAD5S1A8"/>
<feature type="region of interest" description="Disordered" evidence="2">
    <location>
        <begin position="27"/>
        <end position="47"/>
    </location>
</feature>
<dbReference type="GO" id="GO:0005634">
    <property type="term" value="C:nucleus"/>
    <property type="evidence" value="ECO:0007669"/>
    <property type="project" value="TreeGrafter"/>
</dbReference>
<protein>
    <submittedName>
        <fullName evidence="3">Uncharacterized protein</fullName>
    </submittedName>
</protein>
<feature type="compositionally biased region" description="Pro residues" evidence="2">
    <location>
        <begin position="31"/>
        <end position="43"/>
    </location>
</feature>
<dbReference type="Pfam" id="PF09810">
    <property type="entry name" value="Exo5"/>
    <property type="match status" value="1"/>
</dbReference>
<dbReference type="EMBL" id="JADGJD010002132">
    <property type="protein sequence ID" value="KAJ3034678.1"/>
    <property type="molecule type" value="Genomic_DNA"/>
</dbReference>
<dbReference type="Proteomes" id="UP001212841">
    <property type="component" value="Unassembled WGS sequence"/>
</dbReference>
<feature type="non-terminal residue" evidence="3">
    <location>
        <position position="116"/>
    </location>
</feature>
<dbReference type="InterPro" id="IPR019190">
    <property type="entry name" value="EXOV"/>
</dbReference>
<keyword evidence="4" id="KW-1185">Reference proteome</keyword>
<reference evidence="3" key="1">
    <citation type="submission" date="2020-05" db="EMBL/GenBank/DDBJ databases">
        <title>Phylogenomic resolution of chytrid fungi.</title>
        <authorList>
            <person name="Stajich J.E."/>
            <person name="Amses K."/>
            <person name="Simmons R."/>
            <person name="Seto K."/>
            <person name="Myers J."/>
            <person name="Bonds A."/>
            <person name="Quandt C.A."/>
            <person name="Barry K."/>
            <person name="Liu P."/>
            <person name="Grigoriev I."/>
            <person name="Longcore J.E."/>
            <person name="James T.Y."/>
        </authorList>
    </citation>
    <scope>NUCLEOTIDE SEQUENCE</scope>
    <source>
        <strain evidence="3">JEL0318</strain>
    </source>
</reference>